<keyword evidence="8" id="KW-0456">Lyase</keyword>
<dbReference type="PANTHER" id="PTHR47916:SF1">
    <property type="entry name" value="3-HYDROXY-5-PHOSPHONOOXYPENTANE-2,4-DIONE THIOLASE"/>
    <property type="match status" value="1"/>
</dbReference>
<comment type="catalytic activity">
    <reaction evidence="5">
        <text>1-deoxy-D-threo-hexo-2,5-diulose 6-phosphate + L-aspartate 4-semialdehyde = 2,3-dioxopropyl phosphate + 2-amino-2,3,7-trideoxy-D-lyxo-hept-6-ulosonate</text>
        <dbReference type="Rhea" id="RHEA:25952"/>
        <dbReference type="ChEBI" id="CHEBI:58859"/>
        <dbReference type="ChEBI" id="CHEBI:58860"/>
        <dbReference type="ChEBI" id="CHEBI:58861"/>
        <dbReference type="ChEBI" id="CHEBI:537519"/>
        <dbReference type="EC" id="2.2.1.10"/>
    </reaction>
</comment>
<feature type="binding site" evidence="5">
    <location>
        <begin position="142"/>
        <end position="144"/>
    </location>
    <ligand>
        <name>1-deoxy-D-threo-hexo-2,5-diulose 6-phosphate</name>
        <dbReference type="ChEBI" id="CHEBI:58861"/>
    </ligand>
</feature>
<keyword evidence="3 5" id="KW-0057">Aromatic amino acid biosynthesis</keyword>
<gene>
    <name evidence="8" type="primary">fbaB</name>
    <name evidence="5" type="synonym">aroA'</name>
</gene>
<feature type="active site" description="Proton donor" evidence="5 7">
    <location>
        <position position="142"/>
    </location>
</feature>
<feature type="binding site" evidence="5">
    <location>
        <begin position="226"/>
        <end position="227"/>
    </location>
    <ligand>
        <name>1-deoxy-D-threo-hexo-2,5-diulose 6-phosphate</name>
        <dbReference type="ChEBI" id="CHEBI:58861"/>
    </ligand>
</feature>
<evidence type="ECO:0000256" key="3">
    <source>
        <dbReference type="ARBA" id="ARBA00023141"/>
    </source>
</evidence>
<dbReference type="NCBIfam" id="TIGR01949">
    <property type="entry name" value="ADH_synth"/>
    <property type="match status" value="1"/>
</dbReference>
<dbReference type="GO" id="GO:0016836">
    <property type="term" value="F:hydro-lyase activity"/>
    <property type="evidence" value="ECO:0007669"/>
    <property type="project" value="InterPro"/>
</dbReference>
<accession>A0A075HL44</accession>
<evidence type="ECO:0000256" key="2">
    <source>
        <dbReference type="ARBA" id="ARBA00022679"/>
    </source>
</evidence>
<dbReference type="NCBIfam" id="NF005556">
    <property type="entry name" value="PRK07226.1"/>
    <property type="match status" value="1"/>
</dbReference>
<evidence type="ECO:0000256" key="6">
    <source>
        <dbReference type="NCBIfam" id="TIGR01949"/>
    </source>
</evidence>
<feature type="binding site" evidence="5">
    <location>
        <begin position="198"/>
        <end position="199"/>
    </location>
    <ligand>
        <name>1-deoxy-D-threo-hexo-2,5-diulose 6-phosphate</name>
        <dbReference type="ChEBI" id="CHEBI:58861"/>
    </ligand>
</feature>
<dbReference type="InterPro" id="IPR002915">
    <property type="entry name" value="DeoC/FbaB/LacD_aldolase"/>
</dbReference>
<organism evidence="8">
    <name type="scientific">uncultured marine thaumarchaeote KM3_72_A09</name>
    <dbReference type="NCBI Taxonomy" id="1456261"/>
    <lineage>
        <taxon>Archaea</taxon>
        <taxon>Nitrososphaerota</taxon>
        <taxon>environmental samples</taxon>
    </lineage>
</organism>
<dbReference type="PANTHER" id="PTHR47916">
    <property type="entry name" value="FRUCTOSE-BISPHOSPHATE ALDOLASE CLASS 1"/>
    <property type="match status" value="1"/>
</dbReference>
<keyword evidence="4 5" id="KW-0704">Schiff base</keyword>
<dbReference type="HAMAP" id="MF_00960">
    <property type="entry name" value="ADH_synthase"/>
    <property type="match status" value="1"/>
</dbReference>
<dbReference type="InterPro" id="IPR013785">
    <property type="entry name" value="Aldolase_TIM"/>
</dbReference>
<feature type="active site" description="Schiff-base intermediate with substrate" evidence="5">
    <location>
        <position position="173"/>
    </location>
</feature>
<proteinExistence type="inferred from homology"/>
<evidence type="ECO:0000256" key="1">
    <source>
        <dbReference type="ARBA" id="ARBA00022605"/>
    </source>
</evidence>
<dbReference type="CDD" id="cd00958">
    <property type="entry name" value="DhnA"/>
    <property type="match status" value="1"/>
</dbReference>
<feature type="binding site" evidence="5">
    <location>
        <begin position="24"/>
        <end position="28"/>
    </location>
    <ligand>
        <name>1-deoxy-D-threo-hexo-2,5-diulose 6-phosphate</name>
        <dbReference type="ChEBI" id="CHEBI:58861"/>
    </ligand>
</feature>
<comment type="function">
    <text evidence="5">Catalyzes a transaldol reaction between 6-deoxy-5-ketofructose 1-phosphate (DKFP) and L-aspartate semialdehyde (ASA) with an elimination of hydroxypyruvaldehyde phosphate to yield 2-amino-3,7-dideoxy-D-threo-hept-6-ulosonate (ADH). Plays a key role in an alternative pathway of the biosynthesis of 3-dehydroquinate (DHQ), which is involved in the canonical pathway for the biosynthesis of aromatic amino acids.</text>
</comment>
<evidence type="ECO:0000256" key="4">
    <source>
        <dbReference type="ARBA" id="ARBA00023270"/>
    </source>
</evidence>
<reference evidence="8" key="1">
    <citation type="journal article" date="2014" name="Genome Biol. Evol.">
        <title>Pangenome evidence for extensive interdomain horizontal transfer affecting lineage core and shell genes in uncultured planktonic thaumarchaeota and euryarchaeota.</title>
        <authorList>
            <person name="Deschamps P."/>
            <person name="Zivanovic Y."/>
            <person name="Moreira D."/>
            <person name="Rodriguez-Valera F."/>
            <person name="Lopez-Garcia P."/>
        </authorList>
    </citation>
    <scope>NUCLEOTIDE SEQUENCE</scope>
</reference>
<dbReference type="GO" id="GO:0004332">
    <property type="term" value="F:fructose-bisphosphate aldolase activity"/>
    <property type="evidence" value="ECO:0007669"/>
    <property type="project" value="InterPro"/>
</dbReference>
<dbReference type="Gene3D" id="3.20.20.70">
    <property type="entry name" value="Aldolase class I"/>
    <property type="match status" value="1"/>
</dbReference>
<name>A0A075HL44_9ARCH</name>
<evidence type="ECO:0000313" key="8">
    <source>
        <dbReference type="EMBL" id="AIF15980.1"/>
    </source>
</evidence>
<feature type="active site" description="Proton acceptor" evidence="5">
    <location>
        <position position="24"/>
    </location>
</feature>
<comment type="subunit">
    <text evidence="5">Homodecamer.</text>
</comment>
<protein>
    <recommendedName>
        <fullName evidence="5 6">2-amino-3,7-dideoxy-D-threo-hept-6-ulosonate synthase</fullName>
        <shortName evidence="5">ADH synthase</shortName>
        <shortName evidence="5">ADHS</shortName>
        <shortName evidence="5">ADTH synthase</shortName>
        <ecNumber evidence="5 6">2.2.1.10</ecNumber>
    </recommendedName>
</protein>
<dbReference type="SMART" id="SM01133">
    <property type="entry name" value="DeoC"/>
    <property type="match status" value="1"/>
</dbReference>
<sequence>MVVGKDVRLNRILRKGKMVCIPMDHGISVGPIHGLETMGDIIRKVEDGGATAVLIHKGIVKSLRETPSLGIIVHLSGSTNTCSDPNLKILVGSVEEAIRLGADAVSVHINIGSKEESKMLHDLGKTADDCDAWNIPLIAMMYPRGEKISNPLDVEVVSHVARIGAELGADIVKTVYTGTIESFQRVVRSCPVPVVIAGGPKSETDRDVLQMAYGAIQSGAIGVTFGRNVFEHDNPRALVKALTSVVIDGLDVEEAVVILQNELAR</sequence>
<dbReference type="InterPro" id="IPR010210">
    <property type="entry name" value="ADH_synthase"/>
</dbReference>
<dbReference type="Pfam" id="PF01791">
    <property type="entry name" value="DeoC"/>
    <property type="match status" value="1"/>
</dbReference>
<feature type="active site" description="Schiff-base intermediate with dihydroxyacetone-P" evidence="7">
    <location>
        <position position="173"/>
    </location>
</feature>
<comment type="similarity">
    <text evidence="5">Belongs to the DeoC/FbaB aldolase family. ADHS subfamily.</text>
</comment>
<dbReference type="EC" id="2.2.1.10" evidence="5 6"/>
<keyword evidence="1 5" id="KW-0028">Amino-acid biosynthesis</keyword>
<dbReference type="GO" id="GO:0009073">
    <property type="term" value="P:aromatic amino acid family biosynthetic process"/>
    <property type="evidence" value="ECO:0007669"/>
    <property type="project" value="UniProtKB-UniRule"/>
</dbReference>
<dbReference type="GO" id="GO:0016744">
    <property type="term" value="F:transketolase or transaldolase activity"/>
    <property type="evidence" value="ECO:0007669"/>
    <property type="project" value="UniProtKB-UniRule"/>
</dbReference>
<dbReference type="PIRSF" id="PIRSF038992">
    <property type="entry name" value="Aldolase_Ia"/>
    <property type="match status" value="1"/>
</dbReference>
<dbReference type="InterPro" id="IPR041720">
    <property type="entry name" value="FbaB-like"/>
</dbReference>
<evidence type="ECO:0000256" key="5">
    <source>
        <dbReference type="HAMAP-Rule" id="MF_00960"/>
    </source>
</evidence>
<dbReference type="InterPro" id="IPR050456">
    <property type="entry name" value="DeoC/FbaB_aldolase"/>
</dbReference>
<dbReference type="SUPFAM" id="SSF51569">
    <property type="entry name" value="Aldolase"/>
    <property type="match status" value="1"/>
</dbReference>
<dbReference type="GO" id="GO:0008652">
    <property type="term" value="P:amino acid biosynthetic process"/>
    <property type="evidence" value="ECO:0007669"/>
    <property type="project" value="UniProtKB-KW"/>
</dbReference>
<dbReference type="EMBL" id="KF901042">
    <property type="protein sequence ID" value="AIF15980.1"/>
    <property type="molecule type" value="Genomic_DNA"/>
</dbReference>
<evidence type="ECO:0000256" key="7">
    <source>
        <dbReference type="PIRSR" id="PIRSR038992-1"/>
    </source>
</evidence>
<keyword evidence="2 5" id="KW-0808">Transferase</keyword>
<dbReference type="AlphaFoldDB" id="A0A075HL44"/>